<keyword evidence="5" id="KW-0029">Amino-acid transport</keyword>
<evidence type="ECO:0000256" key="8">
    <source>
        <dbReference type="SAM" id="Phobius"/>
    </source>
</evidence>
<evidence type="ECO:0000256" key="1">
    <source>
        <dbReference type="ARBA" id="ARBA00004167"/>
    </source>
</evidence>
<keyword evidence="6 8" id="KW-1133">Transmembrane helix</keyword>
<dbReference type="InterPro" id="IPR040359">
    <property type="entry name" value="GDU"/>
</dbReference>
<evidence type="ECO:0000313" key="9">
    <source>
        <dbReference type="EMBL" id="KAH0771454.1"/>
    </source>
</evidence>
<organism evidence="9 10">
    <name type="scientific">Solanum tuberosum</name>
    <name type="common">Potato</name>
    <dbReference type="NCBI Taxonomy" id="4113"/>
    <lineage>
        <taxon>Eukaryota</taxon>
        <taxon>Viridiplantae</taxon>
        <taxon>Streptophyta</taxon>
        <taxon>Embryophyta</taxon>
        <taxon>Tracheophyta</taxon>
        <taxon>Spermatophyta</taxon>
        <taxon>Magnoliopsida</taxon>
        <taxon>eudicotyledons</taxon>
        <taxon>Gunneridae</taxon>
        <taxon>Pentapetalae</taxon>
        <taxon>asterids</taxon>
        <taxon>lamiids</taxon>
        <taxon>Solanales</taxon>
        <taxon>Solanaceae</taxon>
        <taxon>Solanoideae</taxon>
        <taxon>Solaneae</taxon>
        <taxon>Solanum</taxon>
    </lineage>
</organism>
<comment type="similarity">
    <text evidence="2">Belongs to the GLUTAMINE DUMPER 1 (TC 9.B.60) family.</text>
</comment>
<feature type="transmembrane region" description="Helical" evidence="8">
    <location>
        <begin position="36"/>
        <end position="60"/>
    </location>
</feature>
<name>A0ABQ7VSL8_SOLTU</name>
<sequence>MEKKVKVMRDTPTNSTICLDPNNTSSFWQWKSPLPYLFGGLALTLALIIVALLLLVFSFYQPWSDEDKSASRGNNSTSMAEMSPRIIVIMAGERKPTHIGVPISSSDKCPH</sequence>
<protein>
    <submittedName>
        <fullName evidence="9">Uncharacterized protein</fullName>
    </submittedName>
</protein>
<evidence type="ECO:0000256" key="4">
    <source>
        <dbReference type="ARBA" id="ARBA00022692"/>
    </source>
</evidence>
<dbReference type="PANTHER" id="PTHR33228">
    <property type="entry name" value="PROTEIN GLUTAMINE DUMPER 4-RELATED"/>
    <property type="match status" value="1"/>
</dbReference>
<proteinExistence type="inferred from homology"/>
<evidence type="ECO:0000256" key="2">
    <source>
        <dbReference type="ARBA" id="ARBA00009977"/>
    </source>
</evidence>
<gene>
    <name evidence="9" type="ORF">KY290_015435</name>
</gene>
<dbReference type="PANTHER" id="PTHR33228:SF41">
    <property type="match status" value="1"/>
</dbReference>
<keyword evidence="3" id="KW-0813">Transport</keyword>
<comment type="caution">
    <text evidence="9">The sequence shown here is derived from an EMBL/GenBank/DDBJ whole genome shotgun (WGS) entry which is preliminary data.</text>
</comment>
<accession>A0ABQ7VSL8</accession>
<dbReference type="Proteomes" id="UP000826656">
    <property type="component" value="Unassembled WGS sequence"/>
</dbReference>
<keyword evidence="4 8" id="KW-0812">Transmembrane</keyword>
<evidence type="ECO:0000256" key="6">
    <source>
        <dbReference type="ARBA" id="ARBA00022989"/>
    </source>
</evidence>
<comment type="subcellular location">
    <subcellularLocation>
        <location evidence="1">Membrane</location>
        <topology evidence="1">Single-pass membrane protein</topology>
    </subcellularLocation>
</comment>
<evidence type="ECO:0000256" key="5">
    <source>
        <dbReference type="ARBA" id="ARBA00022970"/>
    </source>
</evidence>
<keyword evidence="7 8" id="KW-0472">Membrane</keyword>
<evidence type="ECO:0000313" key="10">
    <source>
        <dbReference type="Proteomes" id="UP000826656"/>
    </source>
</evidence>
<evidence type="ECO:0000256" key="3">
    <source>
        <dbReference type="ARBA" id="ARBA00022448"/>
    </source>
</evidence>
<evidence type="ECO:0000256" key="7">
    <source>
        <dbReference type="ARBA" id="ARBA00023136"/>
    </source>
</evidence>
<keyword evidence="10" id="KW-1185">Reference proteome</keyword>
<dbReference type="EMBL" id="JAIVGD010000011">
    <property type="protein sequence ID" value="KAH0771454.1"/>
    <property type="molecule type" value="Genomic_DNA"/>
</dbReference>
<reference evidence="9 10" key="1">
    <citation type="journal article" date="2021" name="bioRxiv">
        <title>Chromosome-scale and haplotype-resolved genome assembly of a tetraploid potato cultivar.</title>
        <authorList>
            <person name="Sun H."/>
            <person name="Jiao W.-B."/>
            <person name="Krause K."/>
            <person name="Campoy J.A."/>
            <person name="Goel M."/>
            <person name="Folz-Donahue K."/>
            <person name="Kukat C."/>
            <person name="Huettel B."/>
            <person name="Schneeberger K."/>
        </authorList>
    </citation>
    <scope>NUCLEOTIDE SEQUENCE [LARGE SCALE GENOMIC DNA]</scope>
    <source>
        <strain evidence="9">SolTubOtavaFocal</strain>
        <tissue evidence="9">Leaves</tissue>
    </source>
</reference>